<dbReference type="CDD" id="cd03789">
    <property type="entry name" value="GT9_LPS_heptosyltransferase"/>
    <property type="match status" value="1"/>
</dbReference>
<dbReference type="OrthoDB" id="5287721at2"/>
<comment type="caution">
    <text evidence="3">The sequence shown here is derived from an EMBL/GenBank/DDBJ whole genome shotgun (WGS) entry which is preliminary data.</text>
</comment>
<dbReference type="Gene3D" id="3.40.50.2000">
    <property type="entry name" value="Glycogen Phosphorylase B"/>
    <property type="match status" value="2"/>
</dbReference>
<sequence>MKILVLSLLRLGDIIQQAPLLKGLREKNPHAEIHLLLNRQFANVEKILDGVVDHYIYFERETLQKSLGDASANILWSYQQVEKLVESLNSQGFDQAINLTHNKLSAYLMGTLEIADKRGLYQADGRFQGLSNRWLRYFNDRFSGTQKSLFHYVELLGKAFDIPVQTESATTPRKKSKLVLLQCLTSDKKKNWGLERFSQLKRTIEISLVDYEVMVLGASFERESLLEFFSEKDLLICDLPEARKHLQSAALLVTGDTSIKHMAAQIGTPIVEIAIGSSDPSKTAAYSSQAVVIQTQAGCAPCVHSQACPQPTHVCAEDVSVEQVFGAVWDQLSGEKMAQRSLQLSLEKAVWTLYLDKANAHVEPFYALAAAEFLNSHPTEALQNVLAAWNEKSEQYRQWLKKAFAVLPTREELAVKRSFQTSDISDLILCAQDILKSKKDEVGYFQVFVEALLSRFNQPVQIYDRVSAALQEVEELLTIRESFTRHLQTISMEGAYYAKGIGQLSISGFEETRKSLQPNPQNAEL</sequence>
<keyword evidence="1" id="KW-0328">Glycosyltransferase</keyword>
<dbReference type="PANTHER" id="PTHR30160:SF7">
    <property type="entry name" value="ADP-HEPTOSE--LPS HEPTOSYLTRANSFERASE 2"/>
    <property type="match status" value="1"/>
</dbReference>
<dbReference type="RefSeq" id="WP_063243691.1">
    <property type="nucleotide sequence ID" value="NZ_LUKF01000014.1"/>
</dbReference>
<organism evidence="3 4">
    <name type="scientific">Bdellovibrio bacteriovorus</name>
    <dbReference type="NCBI Taxonomy" id="959"/>
    <lineage>
        <taxon>Bacteria</taxon>
        <taxon>Pseudomonadati</taxon>
        <taxon>Bdellovibrionota</taxon>
        <taxon>Bdellovibrionia</taxon>
        <taxon>Bdellovibrionales</taxon>
        <taxon>Pseudobdellovibrionaceae</taxon>
        <taxon>Bdellovibrio</taxon>
    </lineage>
</organism>
<evidence type="ECO:0000256" key="1">
    <source>
        <dbReference type="ARBA" id="ARBA00022676"/>
    </source>
</evidence>
<dbReference type="GO" id="GO:0008713">
    <property type="term" value="F:ADP-heptose-lipopolysaccharide heptosyltransferase activity"/>
    <property type="evidence" value="ECO:0007669"/>
    <property type="project" value="TreeGrafter"/>
</dbReference>
<dbReference type="InterPro" id="IPR002201">
    <property type="entry name" value="Glyco_trans_9"/>
</dbReference>
<accession>A0A150WI81</accession>
<dbReference type="AlphaFoldDB" id="A0A150WI81"/>
<evidence type="ECO:0000256" key="2">
    <source>
        <dbReference type="ARBA" id="ARBA00022679"/>
    </source>
</evidence>
<dbReference type="GO" id="GO:0005829">
    <property type="term" value="C:cytosol"/>
    <property type="evidence" value="ECO:0007669"/>
    <property type="project" value="TreeGrafter"/>
</dbReference>
<reference evidence="3 4" key="1">
    <citation type="submission" date="2016-03" db="EMBL/GenBank/DDBJ databases">
        <authorList>
            <person name="Ploux O."/>
        </authorList>
    </citation>
    <scope>NUCLEOTIDE SEQUENCE [LARGE SCALE GENOMIC DNA]</scope>
    <source>
        <strain evidence="3 4">BER2</strain>
    </source>
</reference>
<proteinExistence type="predicted"/>
<dbReference type="GO" id="GO:0009244">
    <property type="term" value="P:lipopolysaccharide core region biosynthetic process"/>
    <property type="evidence" value="ECO:0007669"/>
    <property type="project" value="TreeGrafter"/>
</dbReference>
<dbReference type="SUPFAM" id="SSF53756">
    <property type="entry name" value="UDP-Glycosyltransferase/glycogen phosphorylase"/>
    <property type="match status" value="1"/>
</dbReference>
<keyword evidence="2 3" id="KW-0808">Transferase</keyword>
<evidence type="ECO:0000313" key="3">
    <source>
        <dbReference type="EMBL" id="KYG63330.1"/>
    </source>
</evidence>
<dbReference type="Pfam" id="PF01075">
    <property type="entry name" value="Glyco_transf_9"/>
    <property type="match status" value="1"/>
</dbReference>
<name>A0A150WI81_BDEBC</name>
<gene>
    <name evidence="3" type="ORF">AZI85_04670</name>
</gene>
<dbReference type="EMBL" id="LUKF01000014">
    <property type="protein sequence ID" value="KYG63330.1"/>
    <property type="molecule type" value="Genomic_DNA"/>
</dbReference>
<dbReference type="PANTHER" id="PTHR30160">
    <property type="entry name" value="TETRAACYLDISACCHARIDE 4'-KINASE-RELATED"/>
    <property type="match status" value="1"/>
</dbReference>
<evidence type="ECO:0000313" key="4">
    <source>
        <dbReference type="Proteomes" id="UP000075391"/>
    </source>
</evidence>
<dbReference type="Proteomes" id="UP000075391">
    <property type="component" value="Unassembled WGS sequence"/>
</dbReference>
<protein>
    <submittedName>
        <fullName evidence="3">Lipopolysaccharide heptosyltransferase-I</fullName>
    </submittedName>
</protein>
<dbReference type="InterPro" id="IPR051199">
    <property type="entry name" value="LPS_LOS_Heptosyltrfase"/>
</dbReference>